<evidence type="ECO:0000313" key="3">
    <source>
        <dbReference type="Proteomes" id="UP000067626"/>
    </source>
</evidence>
<reference evidence="2 3" key="1">
    <citation type="submission" date="2015-07" db="EMBL/GenBank/DDBJ databases">
        <title>Genome analysis of myxobacterium Chondromyces crocatus Cm c5 reveals a high potential for natural compound synthesis and the genetic basis for the loss of fruiting body formation.</title>
        <authorList>
            <person name="Zaburannyi N."/>
            <person name="Bunk B."/>
            <person name="Maier J."/>
            <person name="Overmann J."/>
            <person name="Mueller R."/>
        </authorList>
    </citation>
    <scope>NUCLEOTIDE SEQUENCE [LARGE SCALE GENOMIC DNA]</scope>
    <source>
        <strain evidence="2 3">Cm c5</strain>
    </source>
</reference>
<dbReference type="InterPro" id="IPR024983">
    <property type="entry name" value="CHAT_dom"/>
</dbReference>
<organism evidence="2 3">
    <name type="scientific">Chondromyces crocatus</name>
    <dbReference type="NCBI Taxonomy" id="52"/>
    <lineage>
        <taxon>Bacteria</taxon>
        <taxon>Pseudomonadati</taxon>
        <taxon>Myxococcota</taxon>
        <taxon>Polyangia</taxon>
        <taxon>Polyangiales</taxon>
        <taxon>Polyangiaceae</taxon>
        <taxon>Chondromyces</taxon>
    </lineage>
</organism>
<dbReference type="Proteomes" id="UP000067626">
    <property type="component" value="Chromosome"/>
</dbReference>
<sequence>MIRTVTLELLRHGPAHNQMLSPLTPYLALCGNHDAETVQVGFEHLQLMRRIRALRYEEGSRQARAALSEAADEVARIIAAIRSLTAELSSAPRGDRRLVHLRLVLSASELSLLPFELVTAPSGFPGQGQPLCLQTVAPIALTREVRRVSASTVRWPAAPRILVVAAGPRTARGVDGRPAAPIPLRAHLLAIRRALAPWLVSSSPEEFSRHVTVLPEATLAEVRDVCAAATFTHVHILAHGYGSEEDGELRYGLAFHKDENRELVDVVSGSRLAAALRCHPHSAEGTELASPTVVTVASCDSGNVGSVVAQGASVAHELHEAGIPLVLASQFPLSVRGSAILAEVVYRRLLRGDDPRLLVHDVRQELHVTCPDTHDWAAVVAYAALPADIEAQVKQARFQRARRAVDTVMARLDRTQTPSDADLRDLEEVMRSFEGAVPDEDTPAERVRAYGLLASAKKRAALLYYGDPPWPLLTRGGQVAAIMARAVPGGSLPPPPVPEHRELPDGESRALRAQLASRTALEEARSYYMKAFRLTANEPWSAVQWLALTAALDPLDDEPAQQSFFDRWTAARVIAEDNLTSPSIQQVVWAHSALVELHVLAQVFPEGSQAQRDGEAKASRYVDDLLMLVASDPYPNARFDAYSVLRQLLRYVEWWWRERPALRALPARLAERMRLRGVRVRWEFVD</sequence>
<dbReference type="KEGG" id="ccro:CMC5_008970"/>
<dbReference type="AlphaFoldDB" id="A0A0K1E7B6"/>
<evidence type="ECO:0000313" key="2">
    <source>
        <dbReference type="EMBL" id="AKT36776.1"/>
    </source>
</evidence>
<dbReference type="OrthoDB" id="5557991at2"/>
<accession>A0A0K1E7B6</accession>
<dbReference type="PATRIC" id="fig|52.7.peg.965"/>
<dbReference type="STRING" id="52.CMC5_008970"/>
<dbReference type="RefSeq" id="WP_050429238.1">
    <property type="nucleotide sequence ID" value="NZ_CP012159.1"/>
</dbReference>
<proteinExistence type="predicted"/>
<evidence type="ECO:0000259" key="1">
    <source>
        <dbReference type="Pfam" id="PF12770"/>
    </source>
</evidence>
<name>A0A0K1E7B6_CHOCO</name>
<gene>
    <name evidence="2" type="ORF">CMC5_008970</name>
</gene>
<dbReference type="EMBL" id="CP012159">
    <property type="protein sequence ID" value="AKT36776.1"/>
    <property type="molecule type" value="Genomic_DNA"/>
</dbReference>
<keyword evidence="3" id="KW-1185">Reference proteome</keyword>
<protein>
    <recommendedName>
        <fullName evidence="1">CHAT domain-containing protein</fullName>
    </recommendedName>
</protein>
<feature type="domain" description="CHAT" evidence="1">
    <location>
        <begin position="84"/>
        <end position="382"/>
    </location>
</feature>
<dbReference type="Pfam" id="PF12770">
    <property type="entry name" value="CHAT"/>
    <property type="match status" value="1"/>
</dbReference>